<evidence type="ECO:0000313" key="3">
    <source>
        <dbReference type="Proteomes" id="UP001589898"/>
    </source>
</evidence>
<comment type="caution">
    <text evidence="2">The sequence shown here is derived from an EMBL/GenBank/DDBJ whole genome shotgun (WGS) entry which is preliminary data.</text>
</comment>
<name>A0ABV6T2C6_9GAMM</name>
<proteinExistence type="predicted"/>
<evidence type="ECO:0000313" key="2">
    <source>
        <dbReference type="EMBL" id="MFC0718621.1"/>
    </source>
</evidence>
<dbReference type="EMBL" id="JBHLTF010000033">
    <property type="protein sequence ID" value="MFC0718621.1"/>
    <property type="molecule type" value="Genomic_DNA"/>
</dbReference>
<reference evidence="2 3" key="1">
    <citation type="submission" date="2024-09" db="EMBL/GenBank/DDBJ databases">
        <authorList>
            <person name="Sun Q."/>
            <person name="Mori K."/>
        </authorList>
    </citation>
    <scope>NUCLEOTIDE SEQUENCE [LARGE SCALE GENOMIC DNA]</scope>
    <source>
        <strain evidence="2 3">KCTC 52403</strain>
    </source>
</reference>
<keyword evidence="3" id="KW-1185">Reference proteome</keyword>
<feature type="region of interest" description="Disordered" evidence="1">
    <location>
        <begin position="1"/>
        <end position="21"/>
    </location>
</feature>
<feature type="region of interest" description="Disordered" evidence="1">
    <location>
        <begin position="54"/>
        <end position="73"/>
    </location>
</feature>
<evidence type="ECO:0000256" key="1">
    <source>
        <dbReference type="SAM" id="MobiDB-lite"/>
    </source>
</evidence>
<dbReference type="RefSeq" id="WP_189494625.1">
    <property type="nucleotide sequence ID" value="NZ_BMZT01000002.1"/>
</dbReference>
<accession>A0ABV6T2C6</accession>
<sequence length="73" mass="7973">MSPDDHPHQDEADLRFEHDPARRTLPGLFRELAVHYPGLDEGETVTLCHFFFDGAGEQPSAPADPGRPPGGHG</sequence>
<gene>
    <name evidence="2" type="ORF">ACFFFU_12855</name>
</gene>
<dbReference type="Proteomes" id="UP001589898">
    <property type="component" value="Unassembled WGS sequence"/>
</dbReference>
<organism evidence="2 3">
    <name type="scientific">Luteimonas padinae</name>
    <dbReference type="NCBI Taxonomy" id="1714359"/>
    <lineage>
        <taxon>Bacteria</taxon>
        <taxon>Pseudomonadati</taxon>
        <taxon>Pseudomonadota</taxon>
        <taxon>Gammaproteobacteria</taxon>
        <taxon>Lysobacterales</taxon>
        <taxon>Lysobacteraceae</taxon>
        <taxon>Luteimonas</taxon>
    </lineage>
</organism>
<protein>
    <submittedName>
        <fullName evidence="2">Uncharacterized protein</fullName>
    </submittedName>
</protein>